<dbReference type="GeneID" id="54562506"/>
<dbReference type="InterPro" id="IPR006175">
    <property type="entry name" value="YjgF/YER057c/UK114"/>
</dbReference>
<protein>
    <submittedName>
        <fullName evidence="1">Uncharacterized protein</fullName>
    </submittedName>
</protein>
<evidence type="ECO:0000313" key="2">
    <source>
        <dbReference type="Proteomes" id="UP000799537"/>
    </source>
</evidence>
<dbReference type="Pfam" id="PF01042">
    <property type="entry name" value="Ribonuc_L-PSP"/>
    <property type="match status" value="1"/>
</dbReference>
<proteinExistence type="predicted"/>
<name>A0A6A6C580_ZASCE</name>
<organism evidence="1 2">
    <name type="scientific">Zasmidium cellare ATCC 36951</name>
    <dbReference type="NCBI Taxonomy" id="1080233"/>
    <lineage>
        <taxon>Eukaryota</taxon>
        <taxon>Fungi</taxon>
        <taxon>Dikarya</taxon>
        <taxon>Ascomycota</taxon>
        <taxon>Pezizomycotina</taxon>
        <taxon>Dothideomycetes</taxon>
        <taxon>Dothideomycetidae</taxon>
        <taxon>Mycosphaerellales</taxon>
        <taxon>Mycosphaerellaceae</taxon>
        <taxon>Zasmidium</taxon>
    </lineage>
</organism>
<dbReference type="AlphaFoldDB" id="A0A6A6C580"/>
<dbReference type="EMBL" id="ML993625">
    <property type="protein sequence ID" value="KAF2160546.1"/>
    <property type="molecule type" value="Genomic_DNA"/>
</dbReference>
<sequence>MPEYTKGSFTAHGVQAFNPAGALTELGEKLSLSQAIVLPPNAQLVVTSGQCGFKEDGSLSSDKHEQISELIANADKTLREAGCKDGLKNVYQYTLYYPSLDDEFIDALVTARDRYLGDNRPANTGVSVAGLYGGAVLEITFYAYIPK</sequence>
<accession>A0A6A6C580</accession>
<dbReference type="InterPro" id="IPR035959">
    <property type="entry name" value="RutC-like_sf"/>
</dbReference>
<keyword evidence="2" id="KW-1185">Reference proteome</keyword>
<dbReference type="Gene3D" id="3.30.1330.40">
    <property type="entry name" value="RutC-like"/>
    <property type="match status" value="1"/>
</dbReference>
<gene>
    <name evidence="1" type="ORF">M409DRAFT_28930</name>
</gene>
<dbReference type="Proteomes" id="UP000799537">
    <property type="component" value="Unassembled WGS sequence"/>
</dbReference>
<evidence type="ECO:0000313" key="1">
    <source>
        <dbReference type="EMBL" id="KAF2160546.1"/>
    </source>
</evidence>
<reference evidence="1" key="1">
    <citation type="journal article" date="2020" name="Stud. Mycol.">
        <title>101 Dothideomycetes genomes: a test case for predicting lifestyles and emergence of pathogens.</title>
        <authorList>
            <person name="Haridas S."/>
            <person name="Albert R."/>
            <person name="Binder M."/>
            <person name="Bloem J."/>
            <person name="Labutti K."/>
            <person name="Salamov A."/>
            <person name="Andreopoulos B."/>
            <person name="Baker S."/>
            <person name="Barry K."/>
            <person name="Bills G."/>
            <person name="Bluhm B."/>
            <person name="Cannon C."/>
            <person name="Castanera R."/>
            <person name="Culley D."/>
            <person name="Daum C."/>
            <person name="Ezra D."/>
            <person name="Gonzalez J."/>
            <person name="Henrissat B."/>
            <person name="Kuo A."/>
            <person name="Liang C."/>
            <person name="Lipzen A."/>
            <person name="Lutzoni F."/>
            <person name="Magnuson J."/>
            <person name="Mondo S."/>
            <person name="Nolan M."/>
            <person name="Ohm R."/>
            <person name="Pangilinan J."/>
            <person name="Park H.-J."/>
            <person name="Ramirez L."/>
            <person name="Alfaro M."/>
            <person name="Sun H."/>
            <person name="Tritt A."/>
            <person name="Yoshinaga Y."/>
            <person name="Zwiers L.-H."/>
            <person name="Turgeon B."/>
            <person name="Goodwin S."/>
            <person name="Spatafora J."/>
            <person name="Crous P."/>
            <person name="Grigoriev I."/>
        </authorList>
    </citation>
    <scope>NUCLEOTIDE SEQUENCE</scope>
    <source>
        <strain evidence="1">ATCC 36951</strain>
    </source>
</reference>
<dbReference type="RefSeq" id="XP_033661435.1">
    <property type="nucleotide sequence ID" value="XM_033809234.1"/>
</dbReference>
<dbReference type="SUPFAM" id="SSF55298">
    <property type="entry name" value="YjgF-like"/>
    <property type="match status" value="1"/>
</dbReference>
<dbReference type="OrthoDB" id="309640at2759"/>